<feature type="transmembrane region" description="Helical" evidence="1">
    <location>
        <begin position="95"/>
        <end position="116"/>
    </location>
</feature>
<keyword evidence="1" id="KW-0472">Membrane</keyword>
<sequence length="126" mass="14109">MVAVEVEPTESKKRGFWLTAFLLLMFVANPFTAFTYFSNPEAIIKVYPSLSEGLLYFMGILAVLNVVFAIAIWTWKKVGIYGIYGSMALAFSINLYIGIGIVSSLTGLIGVVIIYFTTKNRWQLFT</sequence>
<gene>
    <name evidence="2" type="ORF">Q8W34_03355</name>
</gene>
<feature type="transmembrane region" description="Helical" evidence="1">
    <location>
        <begin position="15"/>
        <end position="34"/>
    </location>
</feature>
<evidence type="ECO:0000256" key="1">
    <source>
        <dbReference type="SAM" id="Phobius"/>
    </source>
</evidence>
<keyword evidence="1" id="KW-0812">Transmembrane</keyword>
<organism evidence="2 3">
    <name type="scientific">Pseudoalteromonas marina</name>
    <dbReference type="NCBI Taxonomy" id="267375"/>
    <lineage>
        <taxon>Bacteria</taxon>
        <taxon>Pseudomonadati</taxon>
        <taxon>Pseudomonadota</taxon>
        <taxon>Gammaproteobacteria</taxon>
        <taxon>Alteromonadales</taxon>
        <taxon>Pseudoalteromonadaceae</taxon>
        <taxon>Pseudoalteromonas</taxon>
    </lineage>
</organism>
<keyword evidence="3" id="KW-1185">Reference proteome</keyword>
<name>A0ABT9FA36_9GAMM</name>
<accession>A0ABT9FA36</accession>
<reference evidence="2" key="1">
    <citation type="submission" date="2023-07" db="EMBL/GenBank/DDBJ databases">
        <title>Genome content predicts the carbon catabolic preferences of heterotrophic bacteria.</title>
        <authorList>
            <person name="Gralka M."/>
        </authorList>
    </citation>
    <scope>NUCLEOTIDE SEQUENCE</scope>
    <source>
        <strain evidence="2">4G09</strain>
    </source>
</reference>
<evidence type="ECO:0000313" key="2">
    <source>
        <dbReference type="EMBL" id="MDP2563650.1"/>
    </source>
</evidence>
<protein>
    <submittedName>
        <fullName evidence="2">Uncharacterized protein</fullName>
    </submittedName>
</protein>
<feature type="transmembrane region" description="Helical" evidence="1">
    <location>
        <begin position="54"/>
        <end position="75"/>
    </location>
</feature>
<keyword evidence="1" id="KW-1133">Transmembrane helix</keyword>
<dbReference type="Proteomes" id="UP001177212">
    <property type="component" value="Unassembled WGS sequence"/>
</dbReference>
<dbReference type="RefSeq" id="WP_305471162.1">
    <property type="nucleotide sequence ID" value="NZ_JAUYVT010000002.1"/>
</dbReference>
<proteinExistence type="predicted"/>
<dbReference type="EMBL" id="JAUYVT010000002">
    <property type="protein sequence ID" value="MDP2563650.1"/>
    <property type="molecule type" value="Genomic_DNA"/>
</dbReference>
<comment type="caution">
    <text evidence="2">The sequence shown here is derived from an EMBL/GenBank/DDBJ whole genome shotgun (WGS) entry which is preliminary data.</text>
</comment>
<evidence type="ECO:0000313" key="3">
    <source>
        <dbReference type="Proteomes" id="UP001177212"/>
    </source>
</evidence>